<dbReference type="EMBL" id="JAIZAY010000023">
    <property type="protein sequence ID" value="KAJ8019546.1"/>
    <property type="molecule type" value="Genomic_DNA"/>
</dbReference>
<feature type="compositionally biased region" description="Polar residues" evidence="2">
    <location>
        <begin position="199"/>
        <end position="210"/>
    </location>
</feature>
<gene>
    <name evidence="3" type="ORF">HOLleu_41184</name>
</gene>
<accession>A0A9Q0YIU6</accession>
<feature type="coiled-coil region" evidence="1">
    <location>
        <begin position="393"/>
        <end position="516"/>
    </location>
</feature>
<dbReference type="InterPro" id="IPR026674">
    <property type="entry name" value="FLACC1"/>
</dbReference>
<reference evidence="3" key="1">
    <citation type="submission" date="2021-10" db="EMBL/GenBank/DDBJ databases">
        <title>Tropical sea cucumber genome reveals ecological adaptation and Cuvierian tubules defense mechanism.</title>
        <authorList>
            <person name="Chen T."/>
        </authorList>
    </citation>
    <scope>NUCLEOTIDE SEQUENCE</scope>
    <source>
        <strain evidence="3">Nanhai2018</strain>
        <tissue evidence="3">Muscle</tissue>
    </source>
</reference>
<evidence type="ECO:0000313" key="3">
    <source>
        <dbReference type="EMBL" id="KAJ8019546.1"/>
    </source>
</evidence>
<keyword evidence="4" id="KW-1185">Reference proteome</keyword>
<feature type="compositionally biased region" description="Basic and acidic residues" evidence="2">
    <location>
        <begin position="23"/>
        <end position="32"/>
    </location>
</feature>
<proteinExistence type="predicted"/>
<evidence type="ECO:0000256" key="1">
    <source>
        <dbReference type="SAM" id="Coils"/>
    </source>
</evidence>
<organism evidence="3 4">
    <name type="scientific">Holothuria leucospilota</name>
    <name type="common">Black long sea cucumber</name>
    <name type="synonym">Mertensiothuria leucospilota</name>
    <dbReference type="NCBI Taxonomy" id="206669"/>
    <lineage>
        <taxon>Eukaryota</taxon>
        <taxon>Metazoa</taxon>
        <taxon>Echinodermata</taxon>
        <taxon>Eleutherozoa</taxon>
        <taxon>Echinozoa</taxon>
        <taxon>Holothuroidea</taxon>
        <taxon>Aspidochirotacea</taxon>
        <taxon>Aspidochirotida</taxon>
        <taxon>Holothuriidae</taxon>
        <taxon>Holothuria</taxon>
    </lineage>
</organism>
<keyword evidence="1" id="KW-0175">Coiled coil</keyword>
<protein>
    <submittedName>
        <fullName evidence="3">Amyotrophic lateral sclerosis 2 chromosomal region candidate protein12 protein-like</fullName>
    </submittedName>
</protein>
<dbReference type="Proteomes" id="UP001152320">
    <property type="component" value="Chromosome 23"/>
</dbReference>
<dbReference type="AlphaFoldDB" id="A0A9Q0YIU6"/>
<name>A0A9Q0YIU6_HOLLE</name>
<dbReference type="PANTHER" id="PTHR21707">
    <property type="entry name" value="FLAGELLUM-ASSOCIATED COILED-COIL DOMAIN-CONTAINING PROTEIN 1"/>
    <property type="match status" value="1"/>
</dbReference>
<feature type="region of interest" description="Disordered" evidence="2">
    <location>
        <begin position="182"/>
        <end position="248"/>
    </location>
</feature>
<dbReference type="GO" id="GO:0005737">
    <property type="term" value="C:cytoplasm"/>
    <property type="evidence" value="ECO:0007669"/>
    <property type="project" value="TreeGrafter"/>
</dbReference>
<dbReference type="OrthoDB" id="10013155at2759"/>
<feature type="region of interest" description="Disordered" evidence="2">
    <location>
        <begin position="1"/>
        <end position="87"/>
    </location>
</feature>
<feature type="region of interest" description="Disordered" evidence="2">
    <location>
        <begin position="101"/>
        <end position="120"/>
    </location>
</feature>
<feature type="compositionally biased region" description="Polar residues" evidence="2">
    <location>
        <begin position="224"/>
        <end position="242"/>
    </location>
</feature>
<dbReference type="PANTHER" id="PTHR21707:SF42">
    <property type="entry name" value="FLAGELLUM-ASSOCIATED COILED-COIL DOMAIN-CONTAINING PROTEIN 1"/>
    <property type="match status" value="1"/>
</dbReference>
<evidence type="ECO:0000313" key="4">
    <source>
        <dbReference type="Proteomes" id="UP001152320"/>
    </source>
</evidence>
<evidence type="ECO:0000256" key="2">
    <source>
        <dbReference type="SAM" id="MobiDB-lite"/>
    </source>
</evidence>
<feature type="coiled-coil region" evidence="1">
    <location>
        <begin position="290"/>
        <end position="357"/>
    </location>
</feature>
<comment type="caution">
    <text evidence="3">The sequence shown here is derived from an EMBL/GenBank/DDBJ whole genome shotgun (WGS) entry which is preliminary data.</text>
</comment>
<sequence>MSNFNVSAPNAAGSAISLGGEWTSRDQMEANKYKSTIFQHMRQREKQKKSKSDRPKTTPGGTQLYSEKDDKVPPPKSAPPGSKPRCERFFDIEHRAGRKVLEPHLKVRRSPRTSRDEAEISREYRLGSGMTMTKSKSKVSVKIDTGLSLDPPPAPKVEQAEVISDGDAESLRRLQQEMSFYSRSTQNKSYENVGKGNAKVNSPSQMSIVSSGFVESIGDRSSPHSRSSYTGSCRDSPETFTGISPAPTPSSPLEALIVQLQQQVADLSLFLGEERLNHKATKEKATAVMNQKLQELDEKHVERYEKMQEDYEDKIDIMKQVYEKEKEHQKATSDMQLARMKGELEFLQGAFEAYKKTLVQDMEEKWNKKEQDMKIQFQEEMDNNLHHQRTELLEEKSLEKKAMNREFQKQMQNMIKEHKKEVEAMMKKFSSASSDVENLRRALDQLKAVREELDETLEKLALTEEILQDTRQELQEANLKILNYQDNFQDKVDEVDDKYKERIHQLMQDNTELRKRYMQKCDELFNEKSNTEFKRVEKVSSTKEILQMIVHAKNRSNVNMAAGDNDVISYLKAPVPRPFSAPITKRETKCAFQNAGEAENMDDDVNSVDEGSYTRGRPQTTALGRRKLNREALMEKSFKNIKGTSLQSL</sequence>